<evidence type="ECO:0000313" key="5">
    <source>
        <dbReference type="EMBL" id="OCG76427.1"/>
    </source>
</evidence>
<feature type="active site" description="Proton donor/acceptor" evidence="2">
    <location>
        <position position="147"/>
    </location>
</feature>
<keyword evidence="4" id="KW-1133">Transmembrane helix</keyword>
<comment type="caution">
    <text evidence="5">The sequence shown here is derived from an EMBL/GenBank/DDBJ whole genome shotgun (WGS) entry which is preliminary data.</text>
</comment>
<dbReference type="GO" id="GO:0016787">
    <property type="term" value="F:hydrolase activity"/>
    <property type="evidence" value="ECO:0007669"/>
    <property type="project" value="UniProtKB-KW"/>
</dbReference>
<keyword evidence="6" id="KW-1185">Reference proteome</keyword>
<dbReference type="EMBL" id="LXMD01000002">
    <property type="protein sequence ID" value="OCG76427.1"/>
    <property type="molecule type" value="Genomic_DNA"/>
</dbReference>
<dbReference type="STRING" id="904291.A7J15_11590"/>
<name>A0A1B9NIJ1_9MICO</name>
<dbReference type="NCBIfam" id="NF033747">
    <property type="entry name" value="class_E_sortase"/>
    <property type="match status" value="1"/>
</dbReference>
<feature type="region of interest" description="Disordered" evidence="3">
    <location>
        <begin position="56"/>
        <end position="88"/>
    </location>
</feature>
<dbReference type="AlphaFoldDB" id="A0A1B9NIJ1"/>
<feature type="transmembrane region" description="Helical" evidence="4">
    <location>
        <begin position="20"/>
        <end position="40"/>
    </location>
</feature>
<protein>
    <submittedName>
        <fullName evidence="5">Class E sortase</fullName>
    </submittedName>
</protein>
<evidence type="ECO:0000256" key="1">
    <source>
        <dbReference type="ARBA" id="ARBA00022801"/>
    </source>
</evidence>
<proteinExistence type="predicted"/>
<dbReference type="Proteomes" id="UP000093355">
    <property type="component" value="Unassembled WGS sequence"/>
</dbReference>
<dbReference type="CDD" id="cd05830">
    <property type="entry name" value="Sortase_E"/>
    <property type="match status" value="1"/>
</dbReference>
<dbReference type="InterPro" id="IPR023365">
    <property type="entry name" value="Sortase_dom-sf"/>
</dbReference>
<evidence type="ECO:0000256" key="2">
    <source>
        <dbReference type="PIRSR" id="PIRSR605754-1"/>
    </source>
</evidence>
<reference evidence="5 6" key="1">
    <citation type="submission" date="2016-05" db="EMBL/GenBank/DDBJ databases">
        <authorList>
            <person name="Lavstsen T."/>
            <person name="Jespersen J.S."/>
        </authorList>
    </citation>
    <scope>NUCLEOTIDE SEQUENCE [LARGE SCALE GENOMIC DNA]</scope>
    <source>
        <strain evidence="5 6">YLB-01</strain>
    </source>
</reference>
<dbReference type="Pfam" id="PF04203">
    <property type="entry name" value="Sortase"/>
    <property type="match status" value="1"/>
</dbReference>
<gene>
    <name evidence="5" type="ORF">A7J15_11590</name>
</gene>
<accession>A0A1B9NIJ1</accession>
<evidence type="ECO:0000313" key="6">
    <source>
        <dbReference type="Proteomes" id="UP000093355"/>
    </source>
</evidence>
<evidence type="ECO:0000256" key="4">
    <source>
        <dbReference type="SAM" id="Phobius"/>
    </source>
</evidence>
<dbReference type="InterPro" id="IPR053465">
    <property type="entry name" value="Sortase_Class_E"/>
</dbReference>
<feature type="active site" description="Acyl-thioester intermediate" evidence="2">
    <location>
        <position position="215"/>
    </location>
</feature>
<dbReference type="RefSeq" id="WP_067028151.1">
    <property type="nucleotide sequence ID" value="NZ_CP038256.1"/>
</dbReference>
<organism evidence="5 6">
    <name type="scientific">Microbacterium sediminis</name>
    <dbReference type="NCBI Taxonomy" id="904291"/>
    <lineage>
        <taxon>Bacteria</taxon>
        <taxon>Bacillati</taxon>
        <taxon>Actinomycetota</taxon>
        <taxon>Actinomycetes</taxon>
        <taxon>Micrococcales</taxon>
        <taxon>Microbacteriaceae</taxon>
        <taxon>Microbacterium</taxon>
    </lineage>
</organism>
<keyword evidence="1" id="KW-0378">Hydrolase</keyword>
<sequence>MTALPVPRRPRRRVSVTGVIGEILITVGAVMLLYVVWQLWIGDIIYGAERNEQGSQMSQEWAQSEPEPPVATTDPDTGQQTFAPPVLEEPADGERFGVMRVPRWGEDYAMPMAGGVTRPVTLDPIGIGHYPGTEMPGEVGNFALAGHRTTFGKPFADIATLRIGDAIVIETEEGWFTYRFRTLEYVQPNEVDVLLDVPQQPDVPANARYITLTACSPKFSLAERIVAYGVFESFQPRAEGEPASLTEGV</sequence>
<dbReference type="Gene3D" id="2.40.260.10">
    <property type="entry name" value="Sortase"/>
    <property type="match status" value="1"/>
</dbReference>
<keyword evidence="4" id="KW-0472">Membrane</keyword>
<dbReference type="SUPFAM" id="SSF63817">
    <property type="entry name" value="Sortase"/>
    <property type="match status" value="1"/>
</dbReference>
<dbReference type="InterPro" id="IPR005754">
    <property type="entry name" value="Sortase"/>
</dbReference>
<dbReference type="NCBIfam" id="TIGR01076">
    <property type="entry name" value="sortase_fam"/>
    <property type="match status" value="1"/>
</dbReference>
<keyword evidence="4" id="KW-0812">Transmembrane</keyword>
<dbReference type="InterPro" id="IPR042003">
    <property type="entry name" value="Sortase_E"/>
</dbReference>
<evidence type="ECO:0000256" key="3">
    <source>
        <dbReference type="SAM" id="MobiDB-lite"/>
    </source>
</evidence>